<evidence type="ECO:0000313" key="3">
    <source>
        <dbReference type="Proteomes" id="UP001500620"/>
    </source>
</evidence>
<gene>
    <name evidence="2" type="ORF">GCM10022255_115420</name>
</gene>
<accession>A0ABP8DW87</accession>
<reference evidence="3" key="1">
    <citation type="journal article" date="2019" name="Int. J. Syst. Evol. Microbiol.">
        <title>The Global Catalogue of Microorganisms (GCM) 10K type strain sequencing project: providing services to taxonomists for standard genome sequencing and annotation.</title>
        <authorList>
            <consortium name="The Broad Institute Genomics Platform"/>
            <consortium name="The Broad Institute Genome Sequencing Center for Infectious Disease"/>
            <person name="Wu L."/>
            <person name="Ma J."/>
        </authorList>
    </citation>
    <scope>NUCLEOTIDE SEQUENCE [LARGE SCALE GENOMIC DNA]</scope>
    <source>
        <strain evidence="3">JCM 17441</strain>
    </source>
</reference>
<name>A0ABP8DW87_9ACTN</name>
<feature type="region of interest" description="Disordered" evidence="1">
    <location>
        <begin position="1261"/>
        <end position="1289"/>
    </location>
</feature>
<dbReference type="Proteomes" id="UP001500620">
    <property type="component" value="Unassembled WGS sequence"/>
</dbReference>
<feature type="region of interest" description="Disordered" evidence="1">
    <location>
        <begin position="1231"/>
        <end position="1250"/>
    </location>
</feature>
<keyword evidence="3" id="KW-1185">Reference proteome</keyword>
<dbReference type="RefSeq" id="WP_345144619.1">
    <property type="nucleotide sequence ID" value="NZ_BAABAT010000108.1"/>
</dbReference>
<dbReference type="InterPro" id="IPR031325">
    <property type="entry name" value="RHS_repeat"/>
</dbReference>
<dbReference type="InterPro" id="IPR016024">
    <property type="entry name" value="ARM-type_fold"/>
</dbReference>
<organism evidence="2 3">
    <name type="scientific">Dactylosporangium darangshiense</name>
    <dbReference type="NCBI Taxonomy" id="579108"/>
    <lineage>
        <taxon>Bacteria</taxon>
        <taxon>Bacillati</taxon>
        <taxon>Actinomycetota</taxon>
        <taxon>Actinomycetes</taxon>
        <taxon>Micromonosporales</taxon>
        <taxon>Micromonosporaceae</taxon>
        <taxon>Dactylosporangium</taxon>
    </lineage>
</organism>
<feature type="compositionally biased region" description="Polar residues" evidence="1">
    <location>
        <begin position="1205"/>
        <end position="1218"/>
    </location>
</feature>
<dbReference type="EMBL" id="BAABAT010000108">
    <property type="protein sequence ID" value="GAA4264179.1"/>
    <property type="molecule type" value="Genomic_DNA"/>
</dbReference>
<feature type="region of interest" description="Disordered" evidence="1">
    <location>
        <begin position="1205"/>
        <end position="1224"/>
    </location>
</feature>
<dbReference type="Gene3D" id="2.180.10.10">
    <property type="entry name" value="RHS repeat-associated core"/>
    <property type="match status" value="2"/>
</dbReference>
<dbReference type="NCBIfam" id="TIGR03696">
    <property type="entry name" value="Rhs_assc_core"/>
    <property type="match status" value="1"/>
</dbReference>
<dbReference type="InterPro" id="IPR022385">
    <property type="entry name" value="Rhs_assc_core"/>
</dbReference>
<dbReference type="InterPro" id="IPR050708">
    <property type="entry name" value="T6SS_VgrG/RHS"/>
</dbReference>
<dbReference type="PANTHER" id="PTHR32305">
    <property type="match status" value="1"/>
</dbReference>
<sequence>MAFGGGALDNRVDYNLAAGVLQLRRYRLSQIENGTGGLLTVYYAGPDCSPTSIPSSANANIYRCFPQYWAPQGGTAGFGWFHKYVVTAVEQTDLADSTAPPVLTSYSYSLAHSTTNVLWGHDPSETSPLSRRSWSDWRGYTDVTTTTGPVGGTQTVSSALYYRGMDGDRASATGGTRSATINDSQGATTDVNVLRGQLREATSFRPGGLPYSSTLHSYGYGTVATRALAYGMGNLVANNFAEVQTRTRTHITTPSGAEGWRWTKTTTDTDSYTLPTLIHDYGDEADPNDDRCTEITYADRSIDPANGRYHVNYQRTNVQTICDKFGPGHYMAGTFTYYDSNTTGTGPVGQGLVSRVDALDTVDYNTTPNPTLHWQNTANTGYDAYGRVVWTRDPMNDDTHRTTTRYIPAADAPVTQTVVTNPLDQPTTITFDPSRGLPTLVKDPNDKETNAHYDALGRLTDVWLDSRLTTDTPNLHYGYLYYTLVPVTHNSIATIRLGPNNTTIKSYDIYDGNLRLRQSQTPAPQANGGRIITDTQYDGRGLTAKTTTFWTSGPPAGLTEGFADTDAGVKNQHRYTYDTLGRPTADALYSVNTQQWQTTTDYDGNFTTVTPPTGGIPTKTYVDGHGNPIELRQYLDAAGSYQATTYTYDPLDRLRQVQDQSGNIWKTGYNLRGQVESTTDPDKGTTTISYDLAGRPTTVTDARPGSSTTTKYDELGRKTGLYDGTTTSGFQRAKWTYDTITGAKGHLASSTRYVAGGAGTDAYTTTVTGYDNGYRPLGVTTVIPSSLNTPGLPSGTYTTSTTYKVDGSVESVTYPAAGGLAAEQVFTTYDNTGRPLTLASLDATYIASTSYYSWGAPFQQINGSGTKRVQQTTTMDETTGRLTSSKVETENQSTPNLWVERLTQNYGYDRAGNVKNITETSAGATVSNECFTYDQLRELTEAWTTTAATCQDPPTIADVGGPDAYWTTYGYQTGTSTYNNGNRKTEVRHAIGGGSDTTRTYNYTDPTKHHTLSNVATTGATTSTDSYTYDNAGNTLTRTIAGTGQALDWDSEGHLTTVTDTTGVTSYIYDANGNRLIAKDPTGVTAYLPGFEVRKAGTTTTCTRYLGPATRTPTGTTWITSDAHGTGQLAIDAATLAVTRRKTDPFGNPLGTDPTWPNPHGFVGGIRDNTGLTHLGAREYEPITGRFISDDPVTDVADPQQLNGYAYANNTPVSSSDPTGLRTDDQYYQPGGMNDSVPTPPAVKPKAGDERLRNIIDDLYRDGASRGDGTTAGALEEEMRTGEPTMSRNNETGEMEGTWHYDKAANKANALAGLLRENEIAKAEGRPPTLSADDERIAKAELKRLWKSLNTEMPDEMKRYYLEPARAEALKNQLKALRTNKYIASVTGAEVETRLSRNGRTTVFTMKTLPAVEGAARFFLLVDVAAFTMVATTDGWDAAVSSFIYMWIGDPWGGGGGAPTCCAPKAQRNRTANFDRASLKERGTRVDRIEASLAAVDWSSIIGERWDGEEEPLADMPRMVRDLWHADLSRRWHAADYVAAAGFEYASLRDATVPLIPVFVAVLTDPRSEAPTLHDIWDPELPLRARLLNLLATAADAAAWGGVDEELRAKAAVVAADADAGMSLADRVAGAEAPLRLGVRALAGRVLGDLLPFLDDPDPRIAHAAVFAVSQFARLGPDARGAAVRALLAVAQRTDGVVSVAGEAAYGLAVLGADTTSLLSHPALVVRACAALSPATAGDARSVAALEEALRYTPANDRWRPPGSSAPGRKRLHIEVAGAAAQRAASFDDLVPGAFVVATPEAESTEAGWGPLLRVAFPPGWPQRPLTGNQREFLRRLVDNDDIWGERAESAMPYFAAVGLPEDREACRAIATGTGTS</sequence>
<evidence type="ECO:0000313" key="2">
    <source>
        <dbReference type="EMBL" id="GAA4264179.1"/>
    </source>
</evidence>
<dbReference type="Pfam" id="PF05593">
    <property type="entry name" value="RHS_repeat"/>
    <property type="match status" value="2"/>
</dbReference>
<comment type="caution">
    <text evidence="2">The sequence shown here is derived from an EMBL/GenBank/DDBJ whole genome shotgun (WGS) entry which is preliminary data.</text>
</comment>
<evidence type="ECO:0000256" key="1">
    <source>
        <dbReference type="SAM" id="MobiDB-lite"/>
    </source>
</evidence>
<dbReference type="PANTHER" id="PTHR32305:SF17">
    <property type="entry name" value="TRNA NUCLEASE WAPA"/>
    <property type="match status" value="1"/>
</dbReference>
<proteinExistence type="predicted"/>
<dbReference type="NCBIfam" id="TIGR01643">
    <property type="entry name" value="YD_repeat_2x"/>
    <property type="match status" value="2"/>
</dbReference>
<dbReference type="InterPro" id="IPR006530">
    <property type="entry name" value="YD"/>
</dbReference>
<dbReference type="SUPFAM" id="SSF48371">
    <property type="entry name" value="ARM repeat"/>
    <property type="match status" value="1"/>
</dbReference>
<protein>
    <submittedName>
        <fullName evidence="2">Uncharacterized protein</fullName>
    </submittedName>
</protein>